<accession>A0A2C9CV37</accession>
<comment type="similarity">
    <text evidence="1">Belongs to the UPF0434 family.</text>
</comment>
<dbReference type="InterPro" id="IPR005651">
    <property type="entry name" value="Trm112-like"/>
</dbReference>
<dbReference type="HAMAP" id="MF_01187">
    <property type="entry name" value="UPF0434"/>
    <property type="match status" value="1"/>
</dbReference>
<dbReference type="RefSeq" id="WP_097929819.1">
    <property type="nucleotide sequence ID" value="NZ_OCTN01000003.1"/>
</dbReference>
<dbReference type="Proteomes" id="UP000220034">
    <property type="component" value="Unassembled WGS sequence"/>
</dbReference>
<organism evidence="2 3">
    <name type="scientific">Pontivivens marinum</name>
    <dbReference type="NCBI Taxonomy" id="1690039"/>
    <lineage>
        <taxon>Bacteria</taxon>
        <taxon>Pseudomonadati</taxon>
        <taxon>Pseudomonadota</taxon>
        <taxon>Alphaproteobacteria</taxon>
        <taxon>Rhodobacterales</taxon>
        <taxon>Paracoccaceae</taxon>
        <taxon>Pontivivens</taxon>
    </lineage>
</organism>
<dbReference type="PANTHER" id="PTHR33505">
    <property type="entry name" value="ZGC:162634"/>
    <property type="match status" value="1"/>
</dbReference>
<keyword evidence="3" id="KW-1185">Reference proteome</keyword>
<evidence type="ECO:0000256" key="1">
    <source>
        <dbReference type="HAMAP-Rule" id="MF_01187"/>
    </source>
</evidence>
<dbReference type="PANTHER" id="PTHR33505:SF4">
    <property type="entry name" value="PROTEIN PREY, MITOCHONDRIAL"/>
    <property type="match status" value="1"/>
</dbReference>
<evidence type="ECO:0000313" key="3">
    <source>
        <dbReference type="Proteomes" id="UP000220034"/>
    </source>
</evidence>
<dbReference type="OrthoDB" id="9812205at2"/>
<name>A0A2C9CV37_9RHOB</name>
<dbReference type="AlphaFoldDB" id="A0A2C9CV37"/>
<evidence type="ECO:0000313" key="2">
    <source>
        <dbReference type="EMBL" id="SOH94279.1"/>
    </source>
</evidence>
<gene>
    <name evidence="2" type="ORF">SAMN06273572_103313</name>
</gene>
<protein>
    <recommendedName>
        <fullName evidence="1">UPF0434 protein SAMN06273572_103313</fullName>
    </recommendedName>
</protein>
<sequence length="59" mass="6560">MTQVLDRKLLESLVCPVTRGTLVYDREANELISRNAGLAYPVHEGVPVMLPDAARHIDD</sequence>
<reference evidence="3" key="1">
    <citation type="submission" date="2017-09" db="EMBL/GenBank/DDBJ databases">
        <authorList>
            <person name="Varghese N."/>
            <person name="Submissions S."/>
        </authorList>
    </citation>
    <scope>NUCLEOTIDE SEQUENCE [LARGE SCALE GENOMIC DNA]</scope>
    <source>
        <strain evidence="3">C7</strain>
    </source>
</reference>
<dbReference type="Pfam" id="PF03966">
    <property type="entry name" value="Trm112p"/>
    <property type="match status" value="1"/>
</dbReference>
<dbReference type="EMBL" id="OCTN01000003">
    <property type="protein sequence ID" value="SOH94279.1"/>
    <property type="molecule type" value="Genomic_DNA"/>
</dbReference>
<proteinExistence type="inferred from homology"/>
<dbReference type="Gene3D" id="2.20.25.10">
    <property type="match status" value="1"/>
</dbReference>
<dbReference type="GO" id="GO:0005829">
    <property type="term" value="C:cytosol"/>
    <property type="evidence" value="ECO:0007669"/>
    <property type="project" value="TreeGrafter"/>
</dbReference>
<dbReference type="SUPFAM" id="SSF158997">
    <property type="entry name" value="Trm112p-like"/>
    <property type="match status" value="1"/>
</dbReference>